<keyword evidence="3" id="KW-1185">Reference proteome</keyword>
<dbReference type="GO" id="GO:0008324">
    <property type="term" value="F:monoatomic cation transmembrane transporter activity"/>
    <property type="evidence" value="ECO:0007669"/>
    <property type="project" value="InterPro"/>
</dbReference>
<name>A0A1I5E6Q6_9PROT</name>
<dbReference type="InterPro" id="IPR006037">
    <property type="entry name" value="RCK_C"/>
</dbReference>
<accession>A0A1I5E6Q6</accession>
<evidence type="ECO:0000259" key="1">
    <source>
        <dbReference type="Pfam" id="PF02080"/>
    </source>
</evidence>
<dbReference type="EMBL" id="FOVJ01000007">
    <property type="protein sequence ID" value="SFO06801.1"/>
    <property type="molecule type" value="Genomic_DNA"/>
</dbReference>
<gene>
    <name evidence="2" type="ORF">SAMN05216386_2509</name>
</gene>
<dbReference type="GO" id="GO:0006813">
    <property type="term" value="P:potassium ion transport"/>
    <property type="evidence" value="ECO:0007669"/>
    <property type="project" value="InterPro"/>
</dbReference>
<dbReference type="Pfam" id="PF02080">
    <property type="entry name" value="TrkA_C"/>
    <property type="match status" value="1"/>
</dbReference>
<proteinExistence type="predicted"/>
<dbReference type="OrthoDB" id="9776294at2"/>
<organism evidence="2 3">
    <name type="scientific">Nitrosospira briensis</name>
    <dbReference type="NCBI Taxonomy" id="35799"/>
    <lineage>
        <taxon>Bacteria</taxon>
        <taxon>Pseudomonadati</taxon>
        <taxon>Pseudomonadota</taxon>
        <taxon>Betaproteobacteria</taxon>
        <taxon>Nitrosomonadales</taxon>
        <taxon>Nitrosomonadaceae</taxon>
        <taxon>Nitrosospira</taxon>
    </lineage>
</organism>
<dbReference type="InterPro" id="IPR036721">
    <property type="entry name" value="RCK_C_sf"/>
</dbReference>
<sequence>MLPNTLESSFRARSLLANPFKSFISERLAGKSINALHLAENNLRCLLIEHLDEAVSTPPLEHYDLKVNDKIILFGTLGDLRKISKYL</sequence>
<dbReference type="Proteomes" id="UP000183107">
    <property type="component" value="Unassembled WGS sequence"/>
</dbReference>
<reference evidence="3" key="1">
    <citation type="submission" date="2016-10" db="EMBL/GenBank/DDBJ databases">
        <authorList>
            <person name="Varghese N."/>
        </authorList>
    </citation>
    <scope>NUCLEOTIDE SEQUENCE [LARGE SCALE GENOMIC DNA]</scope>
    <source>
        <strain evidence="3">Nsp8</strain>
    </source>
</reference>
<feature type="domain" description="RCK C-terminal" evidence="1">
    <location>
        <begin position="26"/>
        <end position="87"/>
    </location>
</feature>
<protein>
    <recommendedName>
        <fullName evidence="1">RCK C-terminal domain-containing protein</fullName>
    </recommendedName>
</protein>
<evidence type="ECO:0000313" key="3">
    <source>
        <dbReference type="Proteomes" id="UP000183107"/>
    </source>
</evidence>
<dbReference type="AlphaFoldDB" id="A0A1I5E6Q6"/>
<evidence type="ECO:0000313" key="2">
    <source>
        <dbReference type="EMBL" id="SFO06801.1"/>
    </source>
</evidence>
<dbReference type="SUPFAM" id="SSF116726">
    <property type="entry name" value="TrkA C-terminal domain-like"/>
    <property type="match status" value="1"/>
</dbReference>
<dbReference type="RefSeq" id="WP_143071987.1">
    <property type="nucleotide sequence ID" value="NZ_FOVJ01000007.1"/>
</dbReference>